<evidence type="ECO:0000256" key="4">
    <source>
        <dbReference type="ARBA" id="ARBA00004496"/>
    </source>
</evidence>
<evidence type="ECO:0000256" key="5">
    <source>
        <dbReference type="ARBA" id="ARBA00007383"/>
    </source>
</evidence>
<comment type="function">
    <text evidence="3 14 16">Endonuclease that specifically degrades the RNA of RNA-DNA hybrids.</text>
</comment>
<dbReference type="CDD" id="cd07182">
    <property type="entry name" value="RNase_HII_bacteria_HII_like"/>
    <property type="match status" value="1"/>
</dbReference>
<evidence type="ECO:0000313" key="18">
    <source>
        <dbReference type="EMBL" id="WWX22638.1"/>
    </source>
</evidence>
<evidence type="ECO:0000256" key="11">
    <source>
        <dbReference type="ARBA" id="ARBA00022759"/>
    </source>
</evidence>
<keyword evidence="11 14" id="KW-0255">Endonuclease</keyword>
<comment type="subcellular location">
    <subcellularLocation>
        <location evidence="4 14">Cytoplasm</location>
    </subcellularLocation>
</comment>
<evidence type="ECO:0000256" key="14">
    <source>
        <dbReference type="HAMAP-Rule" id="MF_00052"/>
    </source>
</evidence>
<evidence type="ECO:0000256" key="8">
    <source>
        <dbReference type="ARBA" id="ARBA00022490"/>
    </source>
</evidence>
<dbReference type="EC" id="3.1.26.4" evidence="6 14"/>
<evidence type="ECO:0000256" key="1">
    <source>
        <dbReference type="ARBA" id="ARBA00000077"/>
    </source>
</evidence>
<keyword evidence="8 14" id="KW-0963">Cytoplasm</keyword>
<dbReference type="RefSeq" id="WP_338668335.1">
    <property type="nucleotide sequence ID" value="NZ_CP146609.1"/>
</dbReference>
<comment type="catalytic activity">
    <reaction evidence="1 14 15 16">
        <text>Endonucleolytic cleavage to 5'-phosphomonoester.</text>
        <dbReference type="EC" id="3.1.26.4"/>
    </reaction>
</comment>
<evidence type="ECO:0000256" key="2">
    <source>
        <dbReference type="ARBA" id="ARBA00001946"/>
    </source>
</evidence>
<dbReference type="Proteomes" id="UP001385389">
    <property type="component" value="Chromosome"/>
</dbReference>
<comment type="cofactor">
    <cofactor evidence="14 15">
        <name>Mn(2+)</name>
        <dbReference type="ChEBI" id="CHEBI:29035"/>
    </cofactor>
    <cofactor evidence="14 15">
        <name>Mg(2+)</name>
        <dbReference type="ChEBI" id="CHEBI:18420"/>
    </cofactor>
    <text evidence="14 15">Manganese or magnesium. Binds 1 divalent metal ion per monomer in the absence of substrate. May bind a second metal ion after substrate binding.</text>
</comment>
<gene>
    <name evidence="14" type="primary">rnhB</name>
    <name evidence="18" type="ORF">V8V93_00230</name>
</gene>
<comment type="similarity">
    <text evidence="5 14 16">Belongs to the RNase HII family.</text>
</comment>
<reference evidence="18 19" key="1">
    <citation type="submission" date="2024-03" db="EMBL/GenBank/DDBJ databases">
        <title>Phenotype and Genome Characterization of a Sulfate-Reducing Bacterium Pseudodesulfovibrio sp. strain 5S69, isolated from Petroleum Reservoir in Tatarstan (Russia).</title>
        <authorList>
            <person name="Bidzhieva S.K."/>
            <person name="Kadnikov V."/>
            <person name="Tourova T.P."/>
            <person name="Samigullina S.R."/>
            <person name="Sokolova D.S."/>
            <person name="Poltaraus A.B."/>
            <person name="Avtukh A.N."/>
            <person name="Tereshina V.M."/>
            <person name="Mardanov A.V."/>
            <person name="Nazina T.N."/>
        </authorList>
    </citation>
    <scope>NUCLEOTIDE SEQUENCE [LARGE SCALE GENOMIC DNA]</scope>
    <source>
        <strain evidence="18 19">5S69</strain>
    </source>
</reference>
<feature type="binding site" evidence="14 15">
    <location>
        <position position="22"/>
    </location>
    <ligand>
        <name>a divalent metal cation</name>
        <dbReference type="ChEBI" id="CHEBI:60240"/>
    </ligand>
</feature>
<dbReference type="Gene3D" id="3.30.420.10">
    <property type="entry name" value="Ribonuclease H-like superfamily/Ribonuclease H"/>
    <property type="match status" value="1"/>
</dbReference>
<name>A0ABZ2J1P1_9BACT</name>
<dbReference type="InterPro" id="IPR001352">
    <property type="entry name" value="RNase_HII/HIII"/>
</dbReference>
<proteinExistence type="inferred from homology"/>
<evidence type="ECO:0000256" key="15">
    <source>
        <dbReference type="PROSITE-ProRule" id="PRU01319"/>
    </source>
</evidence>
<evidence type="ECO:0000256" key="3">
    <source>
        <dbReference type="ARBA" id="ARBA00004065"/>
    </source>
</evidence>
<feature type="domain" description="RNase H type-2" evidence="17">
    <location>
        <begin position="15"/>
        <end position="209"/>
    </location>
</feature>
<evidence type="ECO:0000313" key="19">
    <source>
        <dbReference type="Proteomes" id="UP001385389"/>
    </source>
</evidence>
<dbReference type="HAMAP" id="MF_00052_B">
    <property type="entry name" value="RNase_HII_B"/>
    <property type="match status" value="1"/>
</dbReference>
<organism evidence="18 19">
    <name type="scientific">Pseudodesulfovibrio methanolicus</name>
    <dbReference type="NCBI Taxonomy" id="3126690"/>
    <lineage>
        <taxon>Bacteria</taxon>
        <taxon>Pseudomonadati</taxon>
        <taxon>Thermodesulfobacteriota</taxon>
        <taxon>Desulfovibrionia</taxon>
        <taxon>Desulfovibrionales</taxon>
        <taxon>Desulfovibrionaceae</taxon>
    </lineage>
</organism>
<feature type="binding site" evidence="14 15">
    <location>
        <position position="113"/>
    </location>
    <ligand>
        <name>a divalent metal cation</name>
        <dbReference type="ChEBI" id="CHEBI:60240"/>
    </ligand>
</feature>
<keyword evidence="19" id="KW-1185">Reference proteome</keyword>
<keyword evidence="10 14" id="KW-0479">Metal-binding</keyword>
<keyword evidence="12 14" id="KW-0378">Hydrolase</keyword>
<dbReference type="SUPFAM" id="SSF53098">
    <property type="entry name" value="Ribonuclease H-like"/>
    <property type="match status" value="1"/>
</dbReference>
<dbReference type="PANTHER" id="PTHR10954">
    <property type="entry name" value="RIBONUCLEASE H2 SUBUNIT A"/>
    <property type="match status" value="1"/>
</dbReference>
<dbReference type="PROSITE" id="PS51975">
    <property type="entry name" value="RNASE_H_2"/>
    <property type="match status" value="1"/>
</dbReference>
<dbReference type="InterPro" id="IPR036397">
    <property type="entry name" value="RNaseH_sf"/>
</dbReference>
<evidence type="ECO:0000256" key="16">
    <source>
        <dbReference type="RuleBase" id="RU003515"/>
    </source>
</evidence>
<dbReference type="InterPro" id="IPR024567">
    <property type="entry name" value="RNase_HII/HIII_dom"/>
</dbReference>
<evidence type="ECO:0000259" key="17">
    <source>
        <dbReference type="PROSITE" id="PS51975"/>
    </source>
</evidence>
<dbReference type="InterPro" id="IPR012337">
    <property type="entry name" value="RNaseH-like_sf"/>
</dbReference>
<feature type="binding site" evidence="14 15">
    <location>
        <position position="21"/>
    </location>
    <ligand>
        <name>a divalent metal cation</name>
        <dbReference type="ChEBI" id="CHEBI:60240"/>
    </ligand>
</feature>
<keyword evidence="9 14" id="KW-0540">Nuclease</keyword>
<dbReference type="GO" id="GO:0004523">
    <property type="term" value="F:RNA-DNA hybrid ribonuclease activity"/>
    <property type="evidence" value="ECO:0007669"/>
    <property type="project" value="UniProtKB-EC"/>
</dbReference>
<accession>A0ABZ2J1P1</accession>
<dbReference type="EMBL" id="CP146609">
    <property type="protein sequence ID" value="WWX22638.1"/>
    <property type="molecule type" value="Genomic_DNA"/>
</dbReference>
<keyword evidence="13 14" id="KW-0464">Manganese</keyword>
<dbReference type="PANTHER" id="PTHR10954:SF18">
    <property type="entry name" value="RIBONUCLEASE HII"/>
    <property type="match status" value="1"/>
</dbReference>
<evidence type="ECO:0000256" key="12">
    <source>
        <dbReference type="ARBA" id="ARBA00022801"/>
    </source>
</evidence>
<dbReference type="NCBIfam" id="NF000595">
    <property type="entry name" value="PRK00015.1-3"/>
    <property type="match status" value="1"/>
</dbReference>
<dbReference type="Pfam" id="PF01351">
    <property type="entry name" value="RNase_HII"/>
    <property type="match status" value="1"/>
</dbReference>
<dbReference type="InterPro" id="IPR022898">
    <property type="entry name" value="RNase_HII"/>
</dbReference>
<evidence type="ECO:0000256" key="7">
    <source>
        <dbReference type="ARBA" id="ARBA00019179"/>
    </source>
</evidence>
<evidence type="ECO:0000256" key="10">
    <source>
        <dbReference type="ARBA" id="ARBA00022723"/>
    </source>
</evidence>
<evidence type="ECO:0000256" key="13">
    <source>
        <dbReference type="ARBA" id="ARBA00023211"/>
    </source>
</evidence>
<evidence type="ECO:0000256" key="9">
    <source>
        <dbReference type="ARBA" id="ARBA00022722"/>
    </source>
</evidence>
<sequence>MSQVLLFGGRSYSATEIAGVDEAGRGCLAGPVVAGACILPVEYDLPGLNDSKKLTAGKRETLYPLIREQAVAWGLGVAWPWEIDQINILQATFRAMGRAVRAMKAEPRFLRIDGDKLIPNYALERDIPQECVVQGDGKVPAISAASILAKTFRDRLMVHIAGRYPGYGLSKHMGYGTKIHVEAIQKLGPCRMHRLTFRKVKPEETPQVQGSLF</sequence>
<comment type="cofactor">
    <cofactor evidence="2">
        <name>Mg(2+)</name>
        <dbReference type="ChEBI" id="CHEBI:18420"/>
    </cofactor>
</comment>
<protein>
    <recommendedName>
        <fullName evidence="7 14">Ribonuclease HII</fullName>
        <shortName evidence="14">RNase HII</shortName>
        <ecNumber evidence="6 14">3.1.26.4</ecNumber>
    </recommendedName>
</protein>
<evidence type="ECO:0000256" key="6">
    <source>
        <dbReference type="ARBA" id="ARBA00012180"/>
    </source>
</evidence>